<dbReference type="Proteomes" id="UP000326837">
    <property type="component" value="Chromosome"/>
</dbReference>
<dbReference type="SMART" id="SM00028">
    <property type="entry name" value="TPR"/>
    <property type="match status" value="5"/>
</dbReference>
<dbReference type="Gene3D" id="1.25.40.10">
    <property type="entry name" value="Tetratricopeptide repeat domain"/>
    <property type="match status" value="1"/>
</dbReference>
<evidence type="ECO:0000313" key="6">
    <source>
        <dbReference type="EMBL" id="BBO30671.1"/>
    </source>
</evidence>
<dbReference type="PROSITE" id="PS50005">
    <property type="entry name" value="TPR"/>
    <property type="match status" value="4"/>
</dbReference>
<evidence type="ECO:0000256" key="2">
    <source>
        <dbReference type="ARBA" id="ARBA00022803"/>
    </source>
</evidence>
<feature type="chain" id="PRO_5024916949" description="Lipoprotein NlpI" evidence="5">
    <location>
        <begin position="31"/>
        <end position="518"/>
    </location>
</feature>
<evidence type="ECO:0008006" key="8">
    <source>
        <dbReference type="Google" id="ProtNLM"/>
    </source>
</evidence>
<dbReference type="InterPro" id="IPR019734">
    <property type="entry name" value="TPR_rpt"/>
</dbReference>
<evidence type="ECO:0000256" key="5">
    <source>
        <dbReference type="SAM" id="SignalP"/>
    </source>
</evidence>
<organism evidence="6 7">
    <name type="scientific">Lacipirellula parvula</name>
    <dbReference type="NCBI Taxonomy" id="2650471"/>
    <lineage>
        <taxon>Bacteria</taxon>
        <taxon>Pseudomonadati</taxon>
        <taxon>Planctomycetota</taxon>
        <taxon>Planctomycetia</taxon>
        <taxon>Pirellulales</taxon>
        <taxon>Lacipirellulaceae</taxon>
        <taxon>Lacipirellula</taxon>
    </lineage>
</organism>
<evidence type="ECO:0000256" key="1">
    <source>
        <dbReference type="ARBA" id="ARBA00022737"/>
    </source>
</evidence>
<dbReference type="InterPro" id="IPR050498">
    <property type="entry name" value="Ycf3"/>
</dbReference>
<dbReference type="Pfam" id="PF13432">
    <property type="entry name" value="TPR_16"/>
    <property type="match status" value="2"/>
</dbReference>
<feature type="repeat" description="TPR" evidence="3">
    <location>
        <begin position="275"/>
        <end position="308"/>
    </location>
</feature>
<feature type="region of interest" description="Disordered" evidence="4">
    <location>
        <begin position="131"/>
        <end position="193"/>
    </location>
</feature>
<accession>A0A5K7X7G9</accession>
<dbReference type="SUPFAM" id="SSF48452">
    <property type="entry name" value="TPR-like"/>
    <property type="match status" value="1"/>
</dbReference>
<sequence>MEFHNATRFNRVAGALLALGVVATGAGAYADESNISFVSDEGVELQEPAGEAAGASDLVVFADDSQPAVVVATPAPAAQPTPSAQGTLSVVANSGRQAPLAPVAAPAMTPEAAAASQTMLADAAVTPAAHRRGPVFNGQSNRRGGMNSPVRQQPQRQPSADDFVAITDQDEPARPSHAASSTPQATPQSAQTSEQLLVSSYQLSLTAQSEAEYSQIIRDCAASMRGNSNPENRKFSHELSAWALNRRGQARADQGQFDLALADFRAAIEFDANCWRAYHNRGVSLAQAGQFAEAFDDICRCIAINPNFAKAYSNRATLYVQAGDVDNAVSDYESALRLEPQLTQALVGYGRLCHMTGRFDDALANLDRAMAGTEITAEVCCSRGDLLVDLGRYTDALKDYAKAIDLDPQFEHAYRNGAWLLATCPDETIRDAKAALAGAQKALACGYGDRCAALDTLAAAQANAGQYREAVATINQAIQIAPPQAREAYEERRAMYQAGQPFRTEPVSDVQTADFVEG</sequence>
<evidence type="ECO:0000256" key="4">
    <source>
        <dbReference type="SAM" id="MobiDB-lite"/>
    </source>
</evidence>
<feature type="repeat" description="TPR" evidence="3">
    <location>
        <begin position="377"/>
        <end position="410"/>
    </location>
</feature>
<feature type="signal peptide" evidence="5">
    <location>
        <begin position="1"/>
        <end position="30"/>
    </location>
</feature>
<dbReference type="PANTHER" id="PTHR44858">
    <property type="entry name" value="TETRATRICOPEPTIDE REPEAT PROTEIN 6"/>
    <property type="match status" value="1"/>
</dbReference>
<proteinExistence type="predicted"/>
<keyword evidence="2 3" id="KW-0802">TPR repeat</keyword>
<dbReference type="Pfam" id="PF13414">
    <property type="entry name" value="TPR_11"/>
    <property type="match status" value="1"/>
</dbReference>
<protein>
    <recommendedName>
        <fullName evidence="8">Lipoprotein NlpI</fullName>
    </recommendedName>
</protein>
<feature type="compositionally biased region" description="Polar residues" evidence="4">
    <location>
        <begin position="178"/>
        <end position="193"/>
    </location>
</feature>
<dbReference type="EMBL" id="AP021861">
    <property type="protein sequence ID" value="BBO30671.1"/>
    <property type="molecule type" value="Genomic_DNA"/>
</dbReference>
<keyword evidence="7" id="KW-1185">Reference proteome</keyword>
<name>A0A5K7X7G9_9BACT</name>
<evidence type="ECO:0000313" key="7">
    <source>
        <dbReference type="Proteomes" id="UP000326837"/>
    </source>
</evidence>
<dbReference type="AlphaFoldDB" id="A0A5K7X7G9"/>
<keyword evidence="1" id="KW-0677">Repeat</keyword>
<dbReference type="RefSeq" id="WP_152096972.1">
    <property type="nucleotide sequence ID" value="NZ_AP021861.1"/>
</dbReference>
<gene>
    <name evidence="6" type="ORF">PLANPX_0283</name>
</gene>
<keyword evidence="5" id="KW-0732">Signal</keyword>
<reference evidence="7" key="1">
    <citation type="submission" date="2019-10" db="EMBL/GenBank/DDBJ databases">
        <title>Lacipirellula parvula gen. nov., sp. nov., representing a lineage of planctomycetes widespread in freshwater anoxic habitats, and description of the family Lacipirellulaceae.</title>
        <authorList>
            <person name="Dedysh S.N."/>
            <person name="Kulichevskaya I.S."/>
            <person name="Beletsky A.V."/>
            <person name="Rakitin A.L."/>
            <person name="Mardanov A.V."/>
            <person name="Ivanova A.A."/>
            <person name="Saltykova V.X."/>
            <person name="Rijpstra W.I.C."/>
            <person name="Sinninghe Damste J.S."/>
            <person name="Ravin N.V."/>
        </authorList>
    </citation>
    <scope>NUCLEOTIDE SEQUENCE [LARGE SCALE GENOMIC DNA]</scope>
    <source>
        <strain evidence="7">PX69</strain>
    </source>
</reference>
<feature type="repeat" description="TPR" evidence="3">
    <location>
        <begin position="241"/>
        <end position="274"/>
    </location>
</feature>
<dbReference type="InterPro" id="IPR011990">
    <property type="entry name" value="TPR-like_helical_dom_sf"/>
</dbReference>
<dbReference type="PANTHER" id="PTHR44858:SF1">
    <property type="entry name" value="UDP-N-ACETYLGLUCOSAMINE--PEPTIDE N-ACETYLGLUCOSAMINYLTRANSFERASE SPINDLY-RELATED"/>
    <property type="match status" value="1"/>
</dbReference>
<dbReference type="KEGG" id="lpav:PLANPX_0283"/>
<dbReference type="PROSITE" id="PS50293">
    <property type="entry name" value="TPR_REGION"/>
    <property type="match status" value="1"/>
</dbReference>
<feature type="repeat" description="TPR" evidence="3">
    <location>
        <begin position="309"/>
        <end position="342"/>
    </location>
</feature>
<evidence type="ECO:0000256" key="3">
    <source>
        <dbReference type="PROSITE-ProRule" id="PRU00339"/>
    </source>
</evidence>